<keyword evidence="9" id="KW-0418">Kinase</keyword>
<evidence type="ECO:0000259" key="8">
    <source>
        <dbReference type="Pfam" id="PF23598"/>
    </source>
</evidence>
<dbReference type="PANTHER" id="PTHR48059:SF30">
    <property type="entry name" value="OS06G0587000 PROTEIN"/>
    <property type="match status" value="1"/>
</dbReference>
<dbReference type="SUPFAM" id="SSF52058">
    <property type="entry name" value="L domain-like"/>
    <property type="match status" value="1"/>
</dbReference>
<dbReference type="InterPro" id="IPR055414">
    <property type="entry name" value="LRR_R13L4/SHOC2-like"/>
</dbReference>
<protein>
    <submittedName>
        <fullName evidence="9">Leucine-rich repeat receptor-like protein kinase family protein</fullName>
    </submittedName>
</protein>
<dbReference type="GO" id="GO:0016301">
    <property type="term" value="F:kinase activity"/>
    <property type="evidence" value="ECO:0007669"/>
    <property type="project" value="UniProtKB-KW"/>
</dbReference>
<accession>A0A5A7NVP0</accession>
<evidence type="ECO:0000256" key="5">
    <source>
        <dbReference type="ARBA" id="ARBA00022737"/>
    </source>
</evidence>
<reference evidence="10" key="1">
    <citation type="journal article" date="2019" name="Curr. Biol.">
        <title>Genome Sequence of Striga asiatica Provides Insight into the Evolution of Plant Parasitism.</title>
        <authorList>
            <person name="Yoshida S."/>
            <person name="Kim S."/>
            <person name="Wafula E.K."/>
            <person name="Tanskanen J."/>
            <person name="Kim Y.M."/>
            <person name="Honaas L."/>
            <person name="Yang Z."/>
            <person name="Spallek T."/>
            <person name="Conn C.E."/>
            <person name="Ichihashi Y."/>
            <person name="Cheong K."/>
            <person name="Cui S."/>
            <person name="Der J.P."/>
            <person name="Gundlach H."/>
            <person name="Jiao Y."/>
            <person name="Hori C."/>
            <person name="Ishida J.K."/>
            <person name="Kasahara H."/>
            <person name="Kiba T."/>
            <person name="Kim M.S."/>
            <person name="Koo N."/>
            <person name="Laohavisit A."/>
            <person name="Lee Y.H."/>
            <person name="Lumba S."/>
            <person name="McCourt P."/>
            <person name="Mortimer J.C."/>
            <person name="Mutuku J.M."/>
            <person name="Nomura T."/>
            <person name="Sasaki-Sekimoto Y."/>
            <person name="Seto Y."/>
            <person name="Wang Y."/>
            <person name="Wakatake T."/>
            <person name="Sakakibara H."/>
            <person name="Demura T."/>
            <person name="Yamaguchi S."/>
            <person name="Yoneyama K."/>
            <person name="Manabe R.I."/>
            <person name="Nelson D.C."/>
            <person name="Schulman A.H."/>
            <person name="Timko M.P."/>
            <person name="dePamphilis C.W."/>
            <person name="Choi D."/>
            <person name="Shirasu K."/>
        </authorList>
    </citation>
    <scope>NUCLEOTIDE SEQUENCE [LARGE SCALE GENOMIC DNA]</scope>
    <source>
        <strain evidence="10">cv. UVA1</strain>
    </source>
</reference>
<dbReference type="GO" id="GO:0051707">
    <property type="term" value="P:response to other organism"/>
    <property type="evidence" value="ECO:0007669"/>
    <property type="project" value="UniProtKB-ARBA"/>
</dbReference>
<dbReference type="Gene3D" id="3.80.10.10">
    <property type="entry name" value="Ribonuclease Inhibitor"/>
    <property type="match status" value="2"/>
</dbReference>
<dbReference type="FunFam" id="3.80.10.10:FF:000299">
    <property type="entry name" value="Piriformospora indica-insensitive protein 2"/>
    <property type="match status" value="1"/>
</dbReference>
<dbReference type="Pfam" id="PF23598">
    <property type="entry name" value="LRR_14"/>
    <property type="match status" value="1"/>
</dbReference>
<name>A0A5A7NVP0_STRAF</name>
<keyword evidence="9" id="KW-0808">Transferase</keyword>
<dbReference type="EMBL" id="BKCP01000001">
    <property type="protein sequence ID" value="GER24606.1"/>
    <property type="molecule type" value="Genomic_DNA"/>
</dbReference>
<gene>
    <name evidence="9" type="ORF">STAS_00148</name>
</gene>
<evidence type="ECO:0000313" key="10">
    <source>
        <dbReference type="Proteomes" id="UP000325081"/>
    </source>
</evidence>
<keyword evidence="3" id="KW-0433">Leucine-rich repeat</keyword>
<proteinExistence type="predicted"/>
<keyword evidence="2" id="KW-1003">Cell membrane</keyword>
<feature type="domain" description="Disease resistance R13L4/SHOC-2-like LRR" evidence="8">
    <location>
        <begin position="127"/>
        <end position="232"/>
    </location>
</feature>
<sequence>MSLVPIILLAVLTSAAAGGPDMEEKELFGLFEVMGSLLDDPSWAQMHPFPCTDTPWPGLECELLVHSPTFHVTKIHVGPDVSSPPCKPSARISDSILKLPYLKTLSLISCFTNTKSPVFLPKSLFGPFPFLEHLTLSSNPSLTGKIPSNLSNLKNLRTLCLPENSLTGRIPATIGKLESLQQLDLSRNNLSGPIPVEIGELGNLSILDLSLNFLQGSLPGSMGRLKSIEKIDLGFNGLQGTLPVEFGELKTLTLLDLSRNLLTGQLPDELSGLQKLEYLIMDENPLNATFPNFI</sequence>
<dbReference type="FunFam" id="3.80.10.10:FF:000269">
    <property type="entry name" value="Piriformospora indica-insensitive protein 2"/>
    <property type="match status" value="1"/>
</dbReference>
<dbReference type="Pfam" id="PF00560">
    <property type="entry name" value="LRR_1"/>
    <property type="match status" value="1"/>
</dbReference>
<evidence type="ECO:0000256" key="3">
    <source>
        <dbReference type="ARBA" id="ARBA00022614"/>
    </source>
</evidence>
<keyword evidence="9" id="KW-0675">Receptor</keyword>
<dbReference type="InterPro" id="IPR032675">
    <property type="entry name" value="LRR_dom_sf"/>
</dbReference>
<dbReference type="PRINTS" id="PR00019">
    <property type="entry name" value="LEURICHRPT"/>
</dbReference>
<dbReference type="OrthoDB" id="676979at2759"/>
<dbReference type="InterPro" id="IPR001611">
    <property type="entry name" value="Leu-rich_rpt"/>
</dbReference>
<keyword evidence="10" id="KW-1185">Reference proteome</keyword>
<evidence type="ECO:0000313" key="9">
    <source>
        <dbReference type="EMBL" id="GER24606.1"/>
    </source>
</evidence>
<dbReference type="GO" id="GO:0005886">
    <property type="term" value="C:plasma membrane"/>
    <property type="evidence" value="ECO:0007669"/>
    <property type="project" value="UniProtKB-SubCell"/>
</dbReference>
<dbReference type="Proteomes" id="UP000325081">
    <property type="component" value="Unassembled WGS sequence"/>
</dbReference>
<keyword evidence="5" id="KW-0677">Repeat</keyword>
<evidence type="ECO:0000256" key="4">
    <source>
        <dbReference type="ARBA" id="ARBA00022729"/>
    </source>
</evidence>
<evidence type="ECO:0000256" key="6">
    <source>
        <dbReference type="ARBA" id="ARBA00023136"/>
    </source>
</evidence>
<keyword evidence="4 7" id="KW-0732">Signal</keyword>
<keyword evidence="6" id="KW-0472">Membrane</keyword>
<dbReference type="PANTHER" id="PTHR48059">
    <property type="entry name" value="POLYGALACTURONASE INHIBITOR 1"/>
    <property type="match status" value="1"/>
</dbReference>
<evidence type="ECO:0000256" key="2">
    <source>
        <dbReference type="ARBA" id="ARBA00022475"/>
    </source>
</evidence>
<comment type="subcellular location">
    <subcellularLocation>
        <location evidence="1">Cell membrane</location>
    </subcellularLocation>
</comment>
<evidence type="ECO:0000256" key="7">
    <source>
        <dbReference type="SAM" id="SignalP"/>
    </source>
</evidence>
<feature type="signal peptide" evidence="7">
    <location>
        <begin position="1"/>
        <end position="17"/>
    </location>
</feature>
<comment type="caution">
    <text evidence="9">The sequence shown here is derived from an EMBL/GenBank/DDBJ whole genome shotgun (WGS) entry which is preliminary data.</text>
</comment>
<evidence type="ECO:0000256" key="1">
    <source>
        <dbReference type="ARBA" id="ARBA00004236"/>
    </source>
</evidence>
<dbReference type="InterPro" id="IPR051848">
    <property type="entry name" value="PGIP"/>
</dbReference>
<feature type="chain" id="PRO_5022671852" evidence="7">
    <location>
        <begin position="18"/>
        <end position="294"/>
    </location>
</feature>
<organism evidence="9 10">
    <name type="scientific">Striga asiatica</name>
    <name type="common">Asiatic witchweed</name>
    <name type="synonym">Buchnera asiatica</name>
    <dbReference type="NCBI Taxonomy" id="4170"/>
    <lineage>
        <taxon>Eukaryota</taxon>
        <taxon>Viridiplantae</taxon>
        <taxon>Streptophyta</taxon>
        <taxon>Embryophyta</taxon>
        <taxon>Tracheophyta</taxon>
        <taxon>Spermatophyta</taxon>
        <taxon>Magnoliopsida</taxon>
        <taxon>eudicotyledons</taxon>
        <taxon>Gunneridae</taxon>
        <taxon>Pentapetalae</taxon>
        <taxon>asterids</taxon>
        <taxon>lamiids</taxon>
        <taxon>Lamiales</taxon>
        <taxon>Orobanchaceae</taxon>
        <taxon>Buchnereae</taxon>
        <taxon>Striga</taxon>
    </lineage>
</organism>
<dbReference type="AlphaFoldDB" id="A0A5A7NVP0"/>